<evidence type="ECO:0000313" key="2">
    <source>
        <dbReference type="EMBL" id="EMP31755.1"/>
    </source>
</evidence>
<protein>
    <submittedName>
        <fullName evidence="2">Putative methyltransferase C20orf7 like protein</fullName>
    </submittedName>
</protein>
<dbReference type="GO" id="GO:0008168">
    <property type="term" value="F:methyltransferase activity"/>
    <property type="evidence" value="ECO:0007669"/>
    <property type="project" value="UniProtKB-KW"/>
</dbReference>
<proteinExistence type="predicted"/>
<dbReference type="eggNOG" id="KOG2940">
    <property type="taxonomic scope" value="Eukaryota"/>
</dbReference>
<evidence type="ECO:0000256" key="1">
    <source>
        <dbReference type="SAM" id="MobiDB-lite"/>
    </source>
</evidence>
<name>M7B885_CHEMY</name>
<dbReference type="Proteomes" id="UP000031443">
    <property type="component" value="Unassembled WGS sequence"/>
</dbReference>
<dbReference type="STRING" id="8469.M7B885"/>
<gene>
    <name evidence="2" type="ORF">UY3_11137</name>
</gene>
<evidence type="ECO:0000313" key="3">
    <source>
        <dbReference type="Proteomes" id="UP000031443"/>
    </source>
</evidence>
<keyword evidence="3" id="KW-1185">Reference proteome</keyword>
<dbReference type="EMBL" id="KB543686">
    <property type="protein sequence ID" value="EMP31755.1"/>
    <property type="molecule type" value="Genomic_DNA"/>
</dbReference>
<keyword evidence="2" id="KW-0808">Transferase</keyword>
<sequence>MLAAAAIYQEMYGSNDGSVPATFQIYYMIGWKFQESQWLLALSSTSQLQGSGEREAEKPGQLDPTPQGQEALRGVPPPPSGREQRGEKPREPVGSWAPGRELPTELRDGALSSPMLLLGQLKHSW</sequence>
<accession>M7B885</accession>
<dbReference type="GO" id="GO:0032259">
    <property type="term" value="P:methylation"/>
    <property type="evidence" value="ECO:0007669"/>
    <property type="project" value="UniProtKB-KW"/>
</dbReference>
<feature type="compositionally biased region" description="Basic and acidic residues" evidence="1">
    <location>
        <begin position="82"/>
        <end position="91"/>
    </location>
</feature>
<organism evidence="2 3">
    <name type="scientific">Chelonia mydas</name>
    <name type="common">Green sea-turtle</name>
    <name type="synonym">Chelonia agassizi</name>
    <dbReference type="NCBI Taxonomy" id="8469"/>
    <lineage>
        <taxon>Eukaryota</taxon>
        <taxon>Metazoa</taxon>
        <taxon>Chordata</taxon>
        <taxon>Craniata</taxon>
        <taxon>Vertebrata</taxon>
        <taxon>Euteleostomi</taxon>
        <taxon>Archelosauria</taxon>
        <taxon>Testudinata</taxon>
        <taxon>Testudines</taxon>
        <taxon>Cryptodira</taxon>
        <taxon>Durocryptodira</taxon>
        <taxon>Americhelydia</taxon>
        <taxon>Chelonioidea</taxon>
        <taxon>Cheloniidae</taxon>
        <taxon>Chelonia</taxon>
    </lineage>
</organism>
<reference evidence="3" key="1">
    <citation type="journal article" date="2013" name="Nat. Genet.">
        <title>The draft genomes of soft-shell turtle and green sea turtle yield insights into the development and evolution of the turtle-specific body plan.</title>
        <authorList>
            <person name="Wang Z."/>
            <person name="Pascual-Anaya J."/>
            <person name="Zadissa A."/>
            <person name="Li W."/>
            <person name="Niimura Y."/>
            <person name="Huang Z."/>
            <person name="Li C."/>
            <person name="White S."/>
            <person name="Xiong Z."/>
            <person name="Fang D."/>
            <person name="Wang B."/>
            <person name="Ming Y."/>
            <person name="Chen Y."/>
            <person name="Zheng Y."/>
            <person name="Kuraku S."/>
            <person name="Pignatelli M."/>
            <person name="Herrero J."/>
            <person name="Beal K."/>
            <person name="Nozawa M."/>
            <person name="Li Q."/>
            <person name="Wang J."/>
            <person name="Zhang H."/>
            <person name="Yu L."/>
            <person name="Shigenobu S."/>
            <person name="Wang J."/>
            <person name="Liu J."/>
            <person name="Flicek P."/>
            <person name="Searle S."/>
            <person name="Wang J."/>
            <person name="Kuratani S."/>
            <person name="Yin Y."/>
            <person name="Aken B."/>
            <person name="Zhang G."/>
            <person name="Irie N."/>
        </authorList>
    </citation>
    <scope>NUCLEOTIDE SEQUENCE [LARGE SCALE GENOMIC DNA]</scope>
</reference>
<feature type="region of interest" description="Disordered" evidence="1">
    <location>
        <begin position="45"/>
        <end position="109"/>
    </location>
</feature>
<dbReference type="AlphaFoldDB" id="M7B885"/>
<keyword evidence="2" id="KW-0489">Methyltransferase</keyword>